<dbReference type="EMBL" id="CAKOGP040001803">
    <property type="protein sequence ID" value="CAJ1952236.1"/>
    <property type="molecule type" value="Genomic_DNA"/>
</dbReference>
<keyword evidence="3" id="KW-1133">Transmembrane helix</keyword>
<dbReference type="PANTHER" id="PTHR11972">
    <property type="entry name" value="NADPH OXIDASE"/>
    <property type="match status" value="1"/>
</dbReference>
<dbReference type="InterPro" id="IPR013112">
    <property type="entry name" value="FAD-bd_8"/>
</dbReference>
<protein>
    <recommendedName>
        <fullName evidence="8">FAD-binding FR-type domain-containing protein</fullName>
    </recommendedName>
</protein>
<evidence type="ECO:0000313" key="7">
    <source>
        <dbReference type="Proteomes" id="UP001295423"/>
    </source>
</evidence>
<feature type="compositionally biased region" description="Basic and acidic residues" evidence="2">
    <location>
        <begin position="41"/>
        <end position="67"/>
    </location>
</feature>
<dbReference type="InterPro" id="IPR050369">
    <property type="entry name" value="RBOH/FRE"/>
</dbReference>
<gene>
    <name evidence="6" type="ORF">CYCCA115_LOCUS13451</name>
</gene>
<feature type="domain" description="Ferric reductase NAD binding" evidence="5">
    <location>
        <begin position="570"/>
        <end position="616"/>
    </location>
</feature>
<feature type="transmembrane region" description="Helical" evidence="3">
    <location>
        <begin position="347"/>
        <end position="368"/>
    </location>
</feature>
<feature type="compositionally biased region" description="Polar residues" evidence="2">
    <location>
        <begin position="111"/>
        <end position="123"/>
    </location>
</feature>
<dbReference type="SUPFAM" id="SSF52343">
    <property type="entry name" value="Ferredoxin reductase-like, C-terminal NADP-linked domain"/>
    <property type="match status" value="1"/>
</dbReference>
<accession>A0AAD2FSZ9</accession>
<dbReference type="GO" id="GO:0016491">
    <property type="term" value="F:oxidoreductase activity"/>
    <property type="evidence" value="ECO:0007669"/>
    <property type="project" value="UniProtKB-KW"/>
</dbReference>
<feature type="compositionally biased region" description="Basic residues" evidence="2">
    <location>
        <begin position="100"/>
        <end position="109"/>
    </location>
</feature>
<dbReference type="AlphaFoldDB" id="A0AAD2FSZ9"/>
<evidence type="ECO:0000259" key="4">
    <source>
        <dbReference type="Pfam" id="PF08022"/>
    </source>
</evidence>
<dbReference type="InterPro" id="IPR013121">
    <property type="entry name" value="Fe_red_NAD-bd_6"/>
</dbReference>
<dbReference type="Proteomes" id="UP001295423">
    <property type="component" value="Unassembled WGS sequence"/>
</dbReference>
<dbReference type="CDD" id="cd06186">
    <property type="entry name" value="NOX_Duox_like_FAD_NADP"/>
    <property type="match status" value="1"/>
</dbReference>
<dbReference type="Gene3D" id="3.40.50.80">
    <property type="entry name" value="Nucleotide-binding domain of ferredoxin-NADP reductase (FNR) module"/>
    <property type="match status" value="1"/>
</dbReference>
<organism evidence="6 7">
    <name type="scientific">Cylindrotheca closterium</name>
    <dbReference type="NCBI Taxonomy" id="2856"/>
    <lineage>
        <taxon>Eukaryota</taxon>
        <taxon>Sar</taxon>
        <taxon>Stramenopiles</taxon>
        <taxon>Ochrophyta</taxon>
        <taxon>Bacillariophyta</taxon>
        <taxon>Bacillariophyceae</taxon>
        <taxon>Bacillariophycidae</taxon>
        <taxon>Bacillariales</taxon>
        <taxon>Bacillariaceae</taxon>
        <taxon>Cylindrotheca</taxon>
    </lineage>
</organism>
<dbReference type="PANTHER" id="PTHR11972:SF153">
    <property type="entry name" value="SUPEROXIDE-GENERATING NADPH OXIDASE HEAVY CHAIN SUBUNIT A"/>
    <property type="match status" value="1"/>
</dbReference>
<feature type="region of interest" description="Disordered" evidence="2">
    <location>
        <begin position="32"/>
        <end position="170"/>
    </location>
</feature>
<evidence type="ECO:0000256" key="3">
    <source>
        <dbReference type="SAM" id="Phobius"/>
    </source>
</evidence>
<keyword evidence="3" id="KW-0812">Transmembrane</keyword>
<keyword evidence="7" id="KW-1185">Reference proteome</keyword>
<feature type="compositionally biased region" description="Polar residues" evidence="2">
    <location>
        <begin position="148"/>
        <end position="159"/>
    </location>
</feature>
<dbReference type="InterPro" id="IPR039261">
    <property type="entry name" value="FNR_nucleotide-bd"/>
</dbReference>
<feature type="compositionally biased region" description="Polar residues" evidence="2">
    <location>
        <begin position="75"/>
        <end position="90"/>
    </location>
</feature>
<evidence type="ECO:0000259" key="5">
    <source>
        <dbReference type="Pfam" id="PF08030"/>
    </source>
</evidence>
<evidence type="ECO:0000256" key="2">
    <source>
        <dbReference type="SAM" id="MobiDB-lite"/>
    </source>
</evidence>
<evidence type="ECO:0000313" key="6">
    <source>
        <dbReference type="EMBL" id="CAJ1952236.1"/>
    </source>
</evidence>
<evidence type="ECO:0008006" key="8">
    <source>
        <dbReference type="Google" id="ProtNLM"/>
    </source>
</evidence>
<keyword evidence="1" id="KW-0560">Oxidoreductase</keyword>
<feature type="transmembrane region" description="Helical" evidence="3">
    <location>
        <begin position="307"/>
        <end position="326"/>
    </location>
</feature>
<reference evidence="6" key="1">
    <citation type="submission" date="2023-08" db="EMBL/GenBank/DDBJ databases">
        <authorList>
            <person name="Audoor S."/>
            <person name="Bilcke G."/>
        </authorList>
    </citation>
    <scope>NUCLEOTIDE SEQUENCE</scope>
</reference>
<sequence length="811" mass="91955">MNHIQDQKLQSLLNTWKGSHVIDDDGSNIIIYKPKRKSKKSKQEPSQESHEDFSRRASRNAEMDHANHGYASLLPNASQQRRSLSPSMNNRPDEASASGPKKKKKKKRQSLPETQAIHQFSSEQNDKAQPVAFDPYNDDFDTGDRKLNQLNHFPNASSNQDHDQEQPSGYPELIPIKRKFTTYKMPVAPEPVQPMNANGNGKSNIGNNSKSLGCCGSLAYRMRSTNASLFRFKWLKLTQLLLATYIGILTFADMGPPGGLRDTETGLIMDKASPERTAKGLILVNGTERAIVAASLTQVACIGVARLSAWLMYPTLVMVFFTKFRATIGFLSTTPIGMYMHSDSHEVHVYCGWSILILASIHSLAHLVRWTEQGNLSLLFYHFSGLTGFFIISSCLLICIPMTLFRKRIKYEVRKFFHYLFIVFALALCFHTPTSAIPNGGFTFWVFGTLLVWYFLDFMFCQFFMTEKIETTKFSVLPSGVRVTMEVSERFQKIGAHGGICYICLPWVSKNQWHAFSLFENPENPAERQVFIQKTGDWTTKVHQILQRDTVRPAWIHGPFPSPYDNAIDYDNQILVASGIGITPALSVIRAHKNSRRINLIWAVRDPHLLGFFLRHLYLDHQGWNLIFYTGKEKLKSGLLESIANTNICIIEGRPKLDQVIPNIIFGIESGHGLPEWYNQDTRAVASEMLIDRLKHADRPEDVAFYAQELGFNLPADAAHTSFQISRSSEGCDIDSSRNSTSEFVMENLGIGFRPWEYHPGATRYIRNLDKKMVISTWGMLYCGGAKPVLNDLKRISDEYHIGLHVESFAW</sequence>
<evidence type="ECO:0000256" key="1">
    <source>
        <dbReference type="ARBA" id="ARBA00023002"/>
    </source>
</evidence>
<feature type="transmembrane region" description="Helical" evidence="3">
    <location>
        <begin position="416"/>
        <end position="436"/>
    </location>
</feature>
<feature type="transmembrane region" description="Helical" evidence="3">
    <location>
        <begin position="380"/>
        <end position="404"/>
    </location>
</feature>
<feature type="transmembrane region" description="Helical" evidence="3">
    <location>
        <begin position="442"/>
        <end position="465"/>
    </location>
</feature>
<dbReference type="Pfam" id="PF08030">
    <property type="entry name" value="NAD_binding_6"/>
    <property type="match status" value="1"/>
</dbReference>
<dbReference type="GO" id="GO:0005886">
    <property type="term" value="C:plasma membrane"/>
    <property type="evidence" value="ECO:0007669"/>
    <property type="project" value="TreeGrafter"/>
</dbReference>
<dbReference type="Pfam" id="PF08022">
    <property type="entry name" value="FAD_binding_8"/>
    <property type="match status" value="1"/>
</dbReference>
<keyword evidence="3" id="KW-0472">Membrane</keyword>
<feature type="domain" description="FAD-binding 8" evidence="4">
    <location>
        <begin position="482"/>
        <end position="549"/>
    </location>
</feature>
<proteinExistence type="predicted"/>
<comment type="caution">
    <text evidence="6">The sequence shown here is derived from an EMBL/GenBank/DDBJ whole genome shotgun (WGS) entry which is preliminary data.</text>
</comment>
<name>A0AAD2FSZ9_9STRA</name>